<dbReference type="InterPro" id="IPR029055">
    <property type="entry name" value="Ntn_hydrolases_N"/>
</dbReference>
<dbReference type="SUPFAM" id="SSF56235">
    <property type="entry name" value="N-terminal nucleophile aminohydrolases (Ntn hydrolases)"/>
    <property type="match status" value="1"/>
</dbReference>
<accession>A0ABD0AHH1</accession>
<dbReference type="InterPro" id="IPR029132">
    <property type="entry name" value="CBAH/NAAA_C"/>
</dbReference>
<reference evidence="3 4" key="1">
    <citation type="journal article" date="2022" name="J. Dairy Sci.">
        <title>Genetic diversity of Lactobacillus delbrueckii isolated from raw milk in Hokkaido, Japan.</title>
        <authorList>
            <person name="Tsuchihashi H."/>
            <person name="Ichikawa A."/>
            <person name="Takeda M."/>
            <person name="Koizumi A."/>
            <person name="Mizoguchi C."/>
            <person name="Ishida T."/>
            <person name="Kimura K."/>
        </authorList>
    </citation>
    <scope>NUCLEOTIDE SEQUENCE [LARGE SCALE GENOMIC DNA]</scope>
    <source>
        <strain evidence="3 4">ME-791</strain>
    </source>
</reference>
<dbReference type="AlphaFoldDB" id="A0ABD0AHH1"/>
<dbReference type="EMBL" id="BNHY01000047">
    <property type="protein sequence ID" value="GHN34445.1"/>
    <property type="molecule type" value="Genomic_DNA"/>
</dbReference>
<keyword evidence="1" id="KW-0378">Hydrolase</keyword>
<evidence type="ECO:0000313" key="4">
    <source>
        <dbReference type="Proteomes" id="UP001054884"/>
    </source>
</evidence>
<comment type="caution">
    <text evidence="3">The sequence shown here is derived from an EMBL/GenBank/DDBJ whole genome shotgun (WGS) entry which is preliminary data.</text>
</comment>
<dbReference type="Pfam" id="PF02275">
    <property type="entry name" value="CBAH"/>
    <property type="match status" value="1"/>
</dbReference>
<gene>
    <name evidence="3" type="ORF">ME791_15970</name>
</gene>
<protein>
    <recommendedName>
        <fullName evidence="2">Choloylglycine hydrolase/NAAA C-terminal domain-containing protein</fullName>
    </recommendedName>
</protein>
<organism evidence="3 4">
    <name type="scientific">Lactobacillus delbrueckii</name>
    <dbReference type="NCBI Taxonomy" id="1584"/>
    <lineage>
        <taxon>Bacteria</taxon>
        <taxon>Bacillati</taxon>
        <taxon>Bacillota</taxon>
        <taxon>Bacilli</taxon>
        <taxon>Lactobacillales</taxon>
        <taxon>Lactobacillaceae</taxon>
        <taxon>Lactobacillus</taxon>
    </lineage>
</organism>
<sequence length="54" mass="6515">MNQEKGIYYYTTYGNPEVHAVDMHKTDLDGKELTSYKLQKDLQFHFDNWCNNRN</sequence>
<evidence type="ECO:0000313" key="3">
    <source>
        <dbReference type="EMBL" id="GHN34445.1"/>
    </source>
</evidence>
<evidence type="ECO:0000259" key="2">
    <source>
        <dbReference type="Pfam" id="PF02275"/>
    </source>
</evidence>
<feature type="domain" description="Choloylglycine hydrolase/NAAA C-terminal" evidence="2">
    <location>
        <begin position="1"/>
        <end position="36"/>
    </location>
</feature>
<evidence type="ECO:0000256" key="1">
    <source>
        <dbReference type="ARBA" id="ARBA00022801"/>
    </source>
</evidence>
<dbReference type="Gene3D" id="3.60.60.10">
    <property type="entry name" value="Penicillin V Acylase, Chain A"/>
    <property type="match status" value="1"/>
</dbReference>
<dbReference type="Proteomes" id="UP001054884">
    <property type="component" value="Unassembled WGS sequence"/>
</dbReference>
<proteinExistence type="predicted"/>
<name>A0ABD0AHH1_9LACO</name>
<dbReference type="GO" id="GO:0016787">
    <property type="term" value="F:hydrolase activity"/>
    <property type="evidence" value="ECO:0007669"/>
    <property type="project" value="UniProtKB-KW"/>
</dbReference>